<keyword evidence="2" id="KW-0285">Flavoprotein</keyword>
<dbReference type="SUPFAM" id="SSF54373">
    <property type="entry name" value="FAD-linked reductases, C-terminal domain"/>
    <property type="match status" value="1"/>
</dbReference>
<evidence type="ECO:0000256" key="2">
    <source>
        <dbReference type="PIRSR" id="PIRSR000137-2"/>
    </source>
</evidence>
<dbReference type="GO" id="GO:0044550">
    <property type="term" value="P:secondary metabolite biosynthetic process"/>
    <property type="evidence" value="ECO:0007669"/>
    <property type="project" value="TreeGrafter"/>
</dbReference>
<dbReference type="PANTHER" id="PTHR11552:SF210">
    <property type="entry name" value="GLUCOSE-METHANOL-CHOLINE OXIDOREDUCTASE N-TERMINAL DOMAIN-CONTAINING PROTEIN-RELATED"/>
    <property type="match status" value="1"/>
</dbReference>
<dbReference type="InterPro" id="IPR012132">
    <property type="entry name" value="GMC_OxRdtase"/>
</dbReference>
<dbReference type="AlphaFoldDB" id="A0A162I8N8"/>
<dbReference type="Gene3D" id="3.30.560.10">
    <property type="entry name" value="Glucose Oxidase, domain 3"/>
    <property type="match status" value="2"/>
</dbReference>
<dbReference type="InterPro" id="IPR000172">
    <property type="entry name" value="GMC_OxRdtase_N"/>
</dbReference>
<reference evidence="4 5" key="1">
    <citation type="journal article" date="2016" name="Genome Biol. Evol.">
        <title>Divergent and convergent evolution of fungal pathogenicity.</title>
        <authorList>
            <person name="Shang Y."/>
            <person name="Xiao G."/>
            <person name="Zheng P."/>
            <person name="Cen K."/>
            <person name="Zhan S."/>
            <person name="Wang C."/>
        </authorList>
    </citation>
    <scope>NUCLEOTIDE SEQUENCE [LARGE SCALE GENOMIC DNA]</scope>
    <source>
        <strain evidence="4 5">ARSEF 7405</strain>
    </source>
</reference>
<dbReference type="GO" id="GO:0050660">
    <property type="term" value="F:flavin adenine dinucleotide binding"/>
    <property type="evidence" value="ECO:0007669"/>
    <property type="project" value="InterPro"/>
</dbReference>
<accession>A0A162I8N8</accession>
<dbReference type="Gene3D" id="3.50.50.60">
    <property type="entry name" value="FAD/NAD(P)-binding domain"/>
    <property type="match status" value="2"/>
</dbReference>
<evidence type="ECO:0000256" key="1">
    <source>
        <dbReference type="ARBA" id="ARBA00010790"/>
    </source>
</evidence>
<dbReference type="OrthoDB" id="269227at2759"/>
<protein>
    <submittedName>
        <fullName evidence="4">Aryl-alcohol dehydrogenase</fullName>
    </submittedName>
</protein>
<feature type="binding site" evidence="2">
    <location>
        <begin position="27"/>
        <end position="28"/>
    </location>
    <ligand>
        <name>FAD</name>
        <dbReference type="ChEBI" id="CHEBI:57692"/>
    </ligand>
</feature>
<comment type="similarity">
    <text evidence="1">Belongs to the GMC oxidoreductase family.</text>
</comment>
<feature type="binding site" evidence="2">
    <location>
        <position position="205"/>
    </location>
    <ligand>
        <name>FAD</name>
        <dbReference type="ChEBI" id="CHEBI:57692"/>
    </ligand>
</feature>
<feature type="domain" description="Glucose-methanol-choline oxidoreductase N-terminal" evidence="3">
    <location>
        <begin position="245"/>
        <end position="259"/>
    </location>
</feature>
<dbReference type="SUPFAM" id="SSF51905">
    <property type="entry name" value="FAD/NAD(P)-binding domain"/>
    <property type="match status" value="1"/>
</dbReference>
<dbReference type="Proteomes" id="UP000242877">
    <property type="component" value="Unassembled WGS sequence"/>
</dbReference>
<sequence>MPLLDLNEFEEVNKDFKADYVVVGGGTSGLVLANRLSEDPDVNVVCLEAGTDMIDDPRLNIPMLGTTMYENDDYDWGFLTSPQETPGWGWDAFEPYLYKGTTMHPPKGELCKHVHFPTEKMGDGPLHISYFEDLHKFHDTWFETFERLGHPQRREDPIKGGGLGPYPNPTAVDPVNRVRSYAGSAYYDDEVEARPNFYVVVDALVEKINLESKGPDDVVATGIRASNKTTSFTISAAKEVILAAGAIKTPQLLELSGIGCSKVLSAQGIEPVIVNENVGENLQSHALVAFGYELCDDCKTVDSIMDYEVAEQITKQYMEDRSGPMGQLFLVYAIMALKDPFMGEEKQKVIDRVVGQCESTPQRRQCEIMIEKLGDPREPTADITMKPFQIRPRAGPLKSQMWDFKLPGNFISVGTTLLHPVSRGSSHISSSDPHIQPTIDSRMLSHPLDLDYLTRHLIFTDSVFDEEPMASIVKKGGIRLHCDERIKDMSYDRVKELCKELAVFTNDVCGTCAMLPREEWGVVDPQLRVYGTRNLRVVGEAMFPLLPRGDSVRTAFAVAEKAADIIKGRI</sequence>
<dbReference type="VEuPathDB" id="FungiDB:AAP_04063"/>
<comment type="cofactor">
    <cofactor evidence="2">
        <name>FAD</name>
        <dbReference type="ChEBI" id="CHEBI:57692"/>
    </cofactor>
</comment>
<dbReference type="PIRSF" id="PIRSF000137">
    <property type="entry name" value="Alcohol_oxidase"/>
    <property type="match status" value="1"/>
</dbReference>
<evidence type="ECO:0000313" key="4">
    <source>
        <dbReference type="EMBL" id="KZZ90113.1"/>
    </source>
</evidence>
<name>A0A162I8N8_9EURO</name>
<dbReference type="Pfam" id="PF00732">
    <property type="entry name" value="GMC_oxred_N"/>
    <property type="match status" value="1"/>
</dbReference>
<dbReference type="GO" id="GO:0016614">
    <property type="term" value="F:oxidoreductase activity, acting on CH-OH group of donors"/>
    <property type="evidence" value="ECO:0007669"/>
    <property type="project" value="InterPro"/>
</dbReference>
<gene>
    <name evidence="4" type="ORF">AAP_04063</name>
</gene>
<organism evidence="4 5">
    <name type="scientific">Ascosphaera apis ARSEF 7405</name>
    <dbReference type="NCBI Taxonomy" id="392613"/>
    <lineage>
        <taxon>Eukaryota</taxon>
        <taxon>Fungi</taxon>
        <taxon>Dikarya</taxon>
        <taxon>Ascomycota</taxon>
        <taxon>Pezizomycotina</taxon>
        <taxon>Eurotiomycetes</taxon>
        <taxon>Eurotiomycetidae</taxon>
        <taxon>Onygenales</taxon>
        <taxon>Ascosphaeraceae</taxon>
        <taxon>Ascosphaera</taxon>
    </lineage>
</organism>
<dbReference type="PROSITE" id="PS00624">
    <property type="entry name" value="GMC_OXRED_2"/>
    <property type="match status" value="1"/>
</dbReference>
<comment type="caution">
    <text evidence="4">The sequence shown here is derived from an EMBL/GenBank/DDBJ whole genome shotgun (WGS) entry which is preliminary data.</text>
</comment>
<dbReference type="EMBL" id="AZGZ01000018">
    <property type="protein sequence ID" value="KZZ90113.1"/>
    <property type="molecule type" value="Genomic_DNA"/>
</dbReference>
<dbReference type="InterPro" id="IPR007867">
    <property type="entry name" value="GMC_OxRtase_C"/>
</dbReference>
<keyword evidence="5" id="KW-1185">Reference proteome</keyword>
<evidence type="ECO:0000313" key="5">
    <source>
        <dbReference type="Proteomes" id="UP000242877"/>
    </source>
</evidence>
<proteinExistence type="inferred from homology"/>
<keyword evidence="2" id="KW-0274">FAD</keyword>
<evidence type="ECO:0000259" key="3">
    <source>
        <dbReference type="PROSITE" id="PS00624"/>
    </source>
</evidence>
<dbReference type="PANTHER" id="PTHR11552">
    <property type="entry name" value="GLUCOSE-METHANOL-CHOLINE GMC OXIDOREDUCTASE"/>
    <property type="match status" value="1"/>
</dbReference>
<dbReference type="Pfam" id="PF05199">
    <property type="entry name" value="GMC_oxred_C"/>
    <property type="match status" value="1"/>
</dbReference>
<dbReference type="InterPro" id="IPR036188">
    <property type="entry name" value="FAD/NAD-bd_sf"/>
</dbReference>